<dbReference type="PROSITE" id="PS00211">
    <property type="entry name" value="ABC_TRANSPORTER_1"/>
    <property type="match status" value="1"/>
</dbReference>
<dbReference type="Proteomes" id="UP000295132">
    <property type="component" value="Unassembled WGS sequence"/>
</dbReference>
<dbReference type="InterPro" id="IPR003593">
    <property type="entry name" value="AAA+_ATPase"/>
</dbReference>
<dbReference type="NCBIfam" id="NF008453">
    <property type="entry name" value="PRK11308.1"/>
    <property type="match status" value="1"/>
</dbReference>
<dbReference type="EMBL" id="SMYO01000004">
    <property type="protein sequence ID" value="TDK62110.1"/>
    <property type="molecule type" value="Genomic_DNA"/>
</dbReference>
<evidence type="ECO:0000256" key="4">
    <source>
        <dbReference type="ARBA" id="ARBA00022840"/>
    </source>
</evidence>
<comment type="similarity">
    <text evidence="1">Belongs to the ABC transporter superfamily.</text>
</comment>
<dbReference type="InterPro" id="IPR050319">
    <property type="entry name" value="ABC_transp_ATP-bind"/>
</dbReference>
<dbReference type="Pfam" id="PF08352">
    <property type="entry name" value="oligo_HPY"/>
    <property type="match status" value="1"/>
</dbReference>
<sequence length="339" mass="37329">MAGLAAAGYTKRKGGAYVSNTLLKVSGLKKSFSIPDGMFGKKKTLKAVHDVSFMIPEGKTFSLVGESGCGKSTTGRLINRLIAPNQGEIWLDGDEISGKKESQLKTMRKKVQMIFQDPYASLNPRMKVRDIVAEPLAIHTKLSRAERYKQVAEILEVVGLSEYHANRYAHEFSGGQRQRIGIARALILKPRLIIADEPVSALDVSIQAQILNLLKDLQAEFNLTYLFISHDLSVVEHISDHIGVMYLGTIVESGPKEVIFSNPQHPYTKALLSSIPIPDPRLRRERIILQGDLPSPVNPPAGCRFHTRCPVATEACKGTEPALKKAGTDDHFVACHLVE</sequence>
<dbReference type="GO" id="GO:0005524">
    <property type="term" value="F:ATP binding"/>
    <property type="evidence" value="ECO:0007669"/>
    <property type="project" value="UniProtKB-KW"/>
</dbReference>
<dbReference type="SUPFAM" id="SSF52540">
    <property type="entry name" value="P-loop containing nucleoside triphosphate hydrolases"/>
    <property type="match status" value="1"/>
</dbReference>
<evidence type="ECO:0000256" key="3">
    <source>
        <dbReference type="ARBA" id="ARBA00022741"/>
    </source>
</evidence>
<dbReference type="InterPro" id="IPR003439">
    <property type="entry name" value="ABC_transporter-like_ATP-bd"/>
</dbReference>
<dbReference type="PANTHER" id="PTHR43776:SF7">
    <property type="entry name" value="D,D-DIPEPTIDE TRANSPORT ATP-BINDING PROTEIN DDPF-RELATED"/>
    <property type="match status" value="1"/>
</dbReference>
<reference evidence="6 7" key="1">
    <citation type="submission" date="2019-03" db="EMBL/GenBank/DDBJ databases">
        <title>Bacillus niacini sp. nov. a Nicotinate-Metabolizing Mesophile Isolated from Soil.</title>
        <authorList>
            <person name="Zhang G."/>
        </authorList>
    </citation>
    <scope>NUCLEOTIDE SEQUENCE [LARGE SCALE GENOMIC DNA]</scope>
    <source>
        <strain evidence="6 7">WN066</strain>
    </source>
</reference>
<dbReference type="PANTHER" id="PTHR43776">
    <property type="entry name" value="TRANSPORT ATP-BINDING PROTEIN"/>
    <property type="match status" value="1"/>
</dbReference>
<evidence type="ECO:0000256" key="1">
    <source>
        <dbReference type="ARBA" id="ARBA00005417"/>
    </source>
</evidence>
<proteinExistence type="inferred from homology"/>
<dbReference type="InterPro" id="IPR017871">
    <property type="entry name" value="ABC_transporter-like_CS"/>
</dbReference>
<evidence type="ECO:0000313" key="7">
    <source>
        <dbReference type="Proteomes" id="UP000295132"/>
    </source>
</evidence>
<dbReference type="FunFam" id="3.40.50.300:FF:000016">
    <property type="entry name" value="Oligopeptide ABC transporter ATP-binding component"/>
    <property type="match status" value="1"/>
</dbReference>
<name>A0A4R5VTK1_9BACI</name>
<gene>
    <name evidence="6" type="ORF">E2K98_08560</name>
</gene>
<dbReference type="GO" id="GO:0016887">
    <property type="term" value="F:ATP hydrolysis activity"/>
    <property type="evidence" value="ECO:0007669"/>
    <property type="project" value="InterPro"/>
</dbReference>
<organism evidence="6 7">
    <name type="scientific">Bacillus salipaludis</name>
    <dbReference type="NCBI Taxonomy" id="2547811"/>
    <lineage>
        <taxon>Bacteria</taxon>
        <taxon>Bacillati</taxon>
        <taxon>Bacillota</taxon>
        <taxon>Bacilli</taxon>
        <taxon>Bacillales</taxon>
        <taxon>Bacillaceae</taxon>
        <taxon>Bacillus</taxon>
    </lineage>
</organism>
<dbReference type="InterPro" id="IPR013563">
    <property type="entry name" value="Oligopep_ABC_C"/>
</dbReference>
<dbReference type="Pfam" id="PF00005">
    <property type="entry name" value="ABC_tran"/>
    <property type="match status" value="1"/>
</dbReference>
<feature type="domain" description="ABC transporter" evidence="5">
    <location>
        <begin position="23"/>
        <end position="272"/>
    </location>
</feature>
<accession>A0A4R5VTK1</accession>
<evidence type="ECO:0000256" key="2">
    <source>
        <dbReference type="ARBA" id="ARBA00022448"/>
    </source>
</evidence>
<evidence type="ECO:0000259" key="5">
    <source>
        <dbReference type="PROSITE" id="PS50893"/>
    </source>
</evidence>
<dbReference type="CDD" id="cd03257">
    <property type="entry name" value="ABC_NikE_OppD_transporters"/>
    <property type="match status" value="1"/>
</dbReference>
<dbReference type="AlphaFoldDB" id="A0A4R5VTK1"/>
<dbReference type="Gene3D" id="3.40.50.300">
    <property type="entry name" value="P-loop containing nucleotide triphosphate hydrolases"/>
    <property type="match status" value="1"/>
</dbReference>
<keyword evidence="2" id="KW-0813">Transport</keyword>
<dbReference type="GO" id="GO:0055085">
    <property type="term" value="P:transmembrane transport"/>
    <property type="evidence" value="ECO:0007669"/>
    <property type="project" value="UniProtKB-ARBA"/>
</dbReference>
<comment type="caution">
    <text evidence="6">The sequence shown here is derived from an EMBL/GenBank/DDBJ whole genome shotgun (WGS) entry which is preliminary data.</text>
</comment>
<evidence type="ECO:0000313" key="6">
    <source>
        <dbReference type="EMBL" id="TDK62110.1"/>
    </source>
</evidence>
<dbReference type="GO" id="GO:0015833">
    <property type="term" value="P:peptide transport"/>
    <property type="evidence" value="ECO:0007669"/>
    <property type="project" value="InterPro"/>
</dbReference>
<dbReference type="PROSITE" id="PS50893">
    <property type="entry name" value="ABC_TRANSPORTER_2"/>
    <property type="match status" value="1"/>
</dbReference>
<protein>
    <submittedName>
        <fullName evidence="6">Dipeptide ABC transporter ATP-binding protein</fullName>
    </submittedName>
</protein>
<dbReference type="SMART" id="SM00382">
    <property type="entry name" value="AAA"/>
    <property type="match status" value="1"/>
</dbReference>
<keyword evidence="3" id="KW-0547">Nucleotide-binding</keyword>
<dbReference type="NCBIfam" id="TIGR01727">
    <property type="entry name" value="oligo_HPY"/>
    <property type="match status" value="1"/>
</dbReference>
<dbReference type="InterPro" id="IPR027417">
    <property type="entry name" value="P-loop_NTPase"/>
</dbReference>
<keyword evidence="4 6" id="KW-0067">ATP-binding</keyword>